<reference evidence="2" key="1">
    <citation type="submission" date="2020-08" db="EMBL/GenBank/DDBJ databases">
        <authorList>
            <person name="Cejkova D."/>
            <person name="Kubasova T."/>
            <person name="Jahodarova E."/>
            <person name="Rychlik I."/>
        </authorList>
    </citation>
    <scope>NUCLEOTIDE SEQUENCE</scope>
    <source>
        <strain evidence="2">An836</strain>
    </source>
</reference>
<comment type="caution">
    <text evidence="2">The sequence shown here is derived from an EMBL/GenBank/DDBJ whole genome shotgun (WGS) entry which is preliminary data.</text>
</comment>
<dbReference type="Gene3D" id="3.30.10.20">
    <property type="match status" value="1"/>
</dbReference>
<dbReference type="RefSeq" id="WP_204467738.1">
    <property type="nucleotide sequence ID" value="NZ_JACLYU010000002.1"/>
</dbReference>
<gene>
    <name evidence="2" type="ORF">H7U32_02510</name>
</gene>
<proteinExistence type="predicted"/>
<dbReference type="PROSITE" id="PS51178">
    <property type="entry name" value="PASTA"/>
    <property type="match status" value="1"/>
</dbReference>
<dbReference type="CDD" id="cd06577">
    <property type="entry name" value="PASTA_pknB"/>
    <property type="match status" value="1"/>
</dbReference>
<dbReference type="EMBL" id="JACLYU010000002">
    <property type="protein sequence ID" value="MBM6699217.1"/>
    <property type="molecule type" value="Genomic_DNA"/>
</dbReference>
<dbReference type="AlphaFoldDB" id="A0A938WX04"/>
<accession>A0A938WX04</accession>
<evidence type="ECO:0000259" key="1">
    <source>
        <dbReference type="PROSITE" id="PS51178"/>
    </source>
</evidence>
<evidence type="ECO:0000313" key="3">
    <source>
        <dbReference type="Proteomes" id="UP000718821"/>
    </source>
</evidence>
<reference evidence="2" key="2">
    <citation type="journal article" date="2021" name="Sci. Rep.">
        <title>The distribution of antibiotic resistance genes in chicken gut microbiota commensals.</title>
        <authorList>
            <person name="Juricova H."/>
            <person name="Matiasovicova J."/>
            <person name="Kubasova T."/>
            <person name="Cejkova D."/>
            <person name="Rychlik I."/>
        </authorList>
    </citation>
    <scope>NUCLEOTIDE SEQUENCE</scope>
    <source>
        <strain evidence="2">An836</strain>
    </source>
</reference>
<keyword evidence="3" id="KW-1185">Reference proteome</keyword>
<protein>
    <submittedName>
        <fullName evidence="2">PASTA domain-containing protein</fullName>
    </submittedName>
</protein>
<organism evidence="2 3">
    <name type="scientific">Bifidobacterium pullorum subsp. saeculare</name>
    <dbReference type="NCBI Taxonomy" id="78257"/>
    <lineage>
        <taxon>Bacteria</taxon>
        <taxon>Bacillati</taxon>
        <taxon>Actinomycetota</taxon>
        <taxon>Actinomycetes</taxon>
        <taxon>Bifidobacteriales</taxon>
        <taxon>Bifidobacteriaceae</taxon>
        <taxon>Bifidobacterium</taxon>
    </lineage>
</organism>
<name>A0A938WX04_9BIFI</name>
<dbReference type="InterPro" id="IPR005543">
    <property type="entry name" value="PASTA_dom"/>
</dbReference>
<sequence length="244" mass="25947">MPVADSEREEGINVGVATHGQGIPVDILGQDPGKAKADLEAAGYHVTVTPHLSSKQYVGKVSGSYPAPGTTLSKGAAITLYEGVNKSSNLELTSMDSGDGTRFAQLQVSSFIGMYCKATVTDPDTDCITLEQTDGAFPGDQALQIKGHESTDSENGLELGYYGQSACNVMLNPGGDCGYTADQLPMKNHLLLKDWGMFELYAGEGLPNCGDTVWGDNMFEAYCDAGTVKSWDSNDWQNWPGTPV</sequence>
<dbReference type="Pfam" id="PF03793">
    <property type="entry name" value="PASTA"/>
    <property type="match status" value="1"/>
</dbReference>
<dbReference type="Proteomes" id="UP000718821">
    <property type="component" value="Unassembled WGS sequence"/>
</dbReference>
<evidence type="ECO:0000313" key="2">
    <source>
        <dbReference type="EMBL" id="MBM6699217.1"/>
    </source>
</evidence>
<feature type="domain" description="PASTA" evidence="1">
    <location>
        <begin position="22"/>
        <end position="84"/>
    </location>
</feature>